<gene>
    <name evidence="2" type="ORF">R3P38DRAFT_2573936</name>
</gene>
<dbReference type="Pfam" id="PF18759">
    <property type="entry name" value="Plavaka"/>
    <property type="match status" value="1"/>
</dbReference>
<organism evidence="2 3">
    <name type="scientific">Favolaschia claudopus</name>
    <dbReference type="NCBI Taxonomy" id="2862362"/>
    <lineage>
        <taxon>Eukaryota</taxon>
        <taxon>Fungi</taxon>
        <taxon>Dikarya</taxon>
        <taxon>Basidiomycota</taxon>
        <taxon>Agaricomycotina</taxon>
        <taxon>Agaricomycetes</taxon>
        <taxon>Agaricomycetidae</taxon>
        <taxon>Agaricales</taxon>
        <taxon>Marasmiineae</taxon>
        <taxon>Mycenaceae</taxon>
        <taxon>Favolaschia</taxon>
    </lineage>
</organism>
<dbReference type="AlphaFoldDB" id="A0AAV9ZPK8"/>
<protein>
    <submittedName>
        <fullName evidence="2">Uncharacterized protein</fullName>
    </submittedName>
</protein>
<accession>A0AAV9ZPK8</accession>
<name>A0AAV9ZPK8_9AGAR</name>
<dbReference type="EMBL" id="JAWWNJ010000126">
    <property type="protein sequence ID" value="KAK6988011.1"/>
    <property type="molecule type" value="Genomic_DNA"/>
</dbReference>
<evidence type="ECO:0000256" key="1">
    <source>
        <dbReference type="SAM" id="MobiDB-lite"/>
    </source>
</evidence>
<evidence type="ECO:0000313" key="2">
    <source>
        <dbReference type="EMBL" id="KAK6988011.1"/>
    </source>
</evidence>
<dbReference type="InterPro" id="IPR041078">
    <property type="entry name" value="Plavaka"/>
</dbReference>
<keyword evidence="3" id="KW-1185">Reference proteome</keyword>
<comment type="caution">
    <text evidence="2">The sequence shown here is derived from an EMBL/GenBank/DDBJ whole genome shotgun (WGS) entry which is preliminary data.</text>
</comment>
<dbReference type="Proteomes" id="UP001362999">
    <property type="component" value="Unassembled WGS sequence"/>
</dbReference>
<feature type="region of interest" description="Disordered" evidence="1">
    <location>
        <begin position="1"/>
        <end position="39"/>
    </location>
</feature>
<evidence type="ECO:0000313" key="3">
    <source>
        <dbReference type="Proteomes" id="UP001362999"/>
    </source>
</evidence>
<sequence>MDIDFPEPTAEASDDATARELPDVDAQDPQPPAPEPTSAADCAGGLYEERFPAEYAAGATYGRAKTMFEHIRDDQILKGAEVLGPFADEEEWELAKWLIKNVGHNAAEAFLKLPIVTDRVKPSFDNKRSFLDSIDQLPIGAGWKVEHVTLTGDIKDENGKSMTETNELWFRDPVECVRELIGNPAFKDVMDYAPTRLFVDAEGKEEFLKEMSSASWWWKMQLRLPIGSTCVPIILSSDKTRLSQQRGDKSAWPVYLTIGNIAKDTRRKASSHATILLGYLPIGKLDCYTDATRSVAKYRLFHYCMGIIMKSLADAGNDGVQMVCADGFLPQIRPVLAAYVADYPEQCLIACCMENRCPECTVLPTERGCHGVHRKRDMDETLGYIDRYPREYKNSQFKCEFEKTLGLRPVPPFWAGLPHTDIFEVFTPDILHQLHKGAFKDHLVSWCTAVIGQKEMDARFKSMPSHTDVRYFKNGISMVSQWTGGEHKEMEKVFAGLMAGHAKPAVIKTVNAVIDFIYLASLESHTTSSLAAMDAALDVFHENKDIFIELNARTQGHFNIPKIHSMEHYTPGIRRVGCADGFNTEGPERLHIDYAKAGYRASNKKDYIAQMTVWLQRQEAVDRFTAYLAWCKDTLHENPRTTIPPRPLPPPSTDDAAEISREVAAVAEHPSAVAARPAQTQVTYKIARTHPPALRNIDLASIIEVDGSNASQFLPSVKTYFRKHGSDFLPQAFDRFNLFKRITIKLPSIPQVSDLKLRNVIRASPPVAAVPGTRNHGERAYQDFALIRTGERNTTTDGTALEGLRVAQVRVLFKFPSYYPAPFNTAKPLAYIEWFTPFSRPEPASGMYVVRRSTRRHLPYAEIVELDRIARNCYLVPRSEAGATNRRWSSEAVTDLCSTFYFNPHLDYHTFCMVKLNQFNSI</sequence>
<proteinExistence type="predicted"/>
<reference evidence="2 3" key="1">
    <citation type="journal article" date="2024" name="J Genomics">
        <title>Draft genome sequencing and assembly of Favolaschia claudopus CIRM-BRFM 2984 isolated from oak limbs.</title>
        <authorList>
            <person name="Navarro D."/>
            <person name="Drula E."/>
            <person name="Chaduli D."/>
            <person name="Cazenave R."/>
            <person name="Ahrendt S."/>
            <person name="Wang J."/>
            <person name="Lipzen A."/>
            <person name="Daum C."/>
            <person name="Barry K."/>
            <person name="Grigoriev I.V."/>
            <person name="Favel A."/>
            <person name="Rosso M.N."/>
            <person name="Martin F."/>
        </authorList>
    </citation>
    <scope>NUCLEOTIDE SEQUENCE [LARGE SCALE GENOMIC DNA]</scope>
    <source>
        <strain evidence="2 3">CIRM-BRFM 2984</strain>
    </source>
</reference>